<dbReference type="EMBL" id="REGN01001213">
    <property type="protein sequence ID" value="RNA36209.1"/>
    <property type="molecule type" value="Genomic_DNA"/>
</dbReference>
<proteinExistence type="predicted"/>
<organism evidence="1 2">
    <name type="scientific">Brachionus plicatilis</name>
    <name type="common">Marine rotifer</name>
    <name type="synonym">Brachionus muelleri</name>
    <dbReference type="NCBI Taxonomy" id="10195"/>
    <lineage>
        <taxon>Eukaryota</taxon>
        <taxon>Metazoa</taxon>
        <taxon>Spiralia</taxon>
        <taxon>Gnathifera</taxon>
        <taxon>Rotifera</taxon>
        <taxon>Eurotatoria</taxon>
        <taxon>Monogononta</taxon>
        <taxon>Pseudotrocha</taxon>
        <taxon>Ploima</taxon>
        <taxon>Brachionidae</taxon>
        <taxon>Brachionus</taxon>
    </lineage>
</organism>
<protein>
    <submittedName>
        <fullName evidence="1">Uncharacterized protein</fullName>
    </submittedName>
</protein>
<evidence type="ECO:0000313" key="1">
    <source>
        <dbReference type="EMBL" id="RNA36209.1"/>
    </source>
</evidence>
<keyword evidence="2" id="KW-1185">Reference proteome</keyword>
<dbReference type="Proteomes" id="UP000276133">
    <property type="component" value="Unassembled WGS sequence"/>
</dbReference>
<accession>A0A3M7SKF2</accession>
<gene>
    <name evidence="1" type="ORF">BpHYR1_033698</name>
</gene>
<dbReference type="AlphaFoldDB" id="A0A3M7SKF2"/>
<evidence type="ECO:0000313" key="2">
    <source>
        <dbReference type="Proteomes" id="UP000276133"/>
    </source>
</evidence>
<name>A0A3M7SKF2_BRAPC</name>
<reference evidence="1 2" key="1">
    <citation type="journal article" date="2018" name="Sci. Rep.">
        <title>Genomic signatures of local adaptation to the degree of environmental predictability in rotifers.</title>
        <authorList>
            <person name="Franch-Gras L."/>
            <person name="Hahn C."/>
            <person name="Garcia-Roger E.M."/>
            <person name="Carmona M.J."/>
            <person name="Serra M."/>
            <person name="Gomez A."/>
        </authorList>
    </citation>
    <scope>NUCLEOTIDE SEQUENCE [LARGE SCALE GENOMIC DNA]</scope>
    <source>
        <strain evidence="1">HYR1</strain>
    </source>
</reference>
<sequence length="69" mass="8140">MIISGGVQKKTKPSQFSLPKQHPRILSISDFYPDKYLIQFELVMHISDSCFDWEEFDVSKNFVLEFLKI</sequence>
<comment type="caution">
    <text evidence="1">The sequence shown here is derived from an EMBL/GenBank/DDBJ whole genome shotgun (WGS) entry which is preliminary data.</text>
</comment>